<evidence type="ECO:0000313" key="3">
    <source>
        <dbReference type="EMBL" id="KZZ89191.1"/>
    </source>
</evidence>
<evidence type="ECO:0000256" key="2">
    <source>
        <dbReference type="SAM" id="SignalP"/>
    </source>
</evidence>
<evidence type="ECO:0000256" key="1">
    <source>
        <dbReference type="SAM" id="MobiDB-lite"/>
    </source>
</evidence>
<feature type="chain" id="PRO_5012972367" evidence="2">
    <location>
        <begin position="16"/>
        <end position="189"/>
    </location>
</feature>
<protein>
    <submittedName>
        <fullName evidence="3">Uncharacterized protein</fullName>
    </submittedName>
</protein>
<accession>A0A167WRT9</accession>
<organism evidence="3 4">
    <name type="scientific">Moelleriella libera RCEF 2490</name>
    <dbReference type="NCBI Taxonomy" id="1081109"/>
    <lineage>
        <taxon>Eukaryota</taxon>
        <taxon>Fungi</taxon>
        <taxon>Dikarya</taxon>
        <taxon>Ascomycota</taxon>
        <taxon>Pezizomycotina</taxon>
        <taxon>Sordariomycetes</taxon>
        <taxon>Hypocreomycetidae</taxon>
        <taxon>Hypocreales</taxon>
        <taxon>Clavicipitaceae</taxon>
        <taxon>Moelleriella</taxon>
    </lineage>
</organism>
<proteinExistence type="predicted"/>
<feature type="region of interest" description="Disordered" evidence="1">
    <location>
        <begin position="76"/>
        <end position="114"/>
    </location>
</feature>
<feature type="compositionally biased region" description="Acidic residues" evidence="1">
    <location>
        <begin position="180"/>
        <end position="189"/>
    </location>
</feature>
<feature type="signal peptide" evidence="2">
    <location>
        <begin position="1"/>
        <end position="15"/>
    </location>
</feature>
<name>A0A167WRT9_9HYPO</name>
<dbReference type="AlphaFoldDB" id="A0A167WRT9"/>
<sequence>MKYTLILSSIALVSALPAGSSPPTGKTFSEGGLCDRFQQAGLPDNSEACLGTKEFCEKNFKQEKFANAADCLASRKSAAKPDSKSKGAAKPPAPVDDDDRPVWGSSPSPEKPFLEGDLCLRFQKAGLPDNSEACLGSKKFCEKNFKQEKFANAADCLASRKSGPKAKSPKSKGPAKPPAVEDDDRPIWS</sequence>
<keyword evidence="2" id="KW-0732">Signal</keyword>
<comment type="caution">
    <text evidence="3">The sequence shown here is derived from an EMBL/GenBank/DDBJ whole genome shotgun (WGS) entry which is preliminary data.</text>
</comment>
<feature type="region of interest" description="Disordered" evidence="1">
    <location>
        <begin position="159"/>
        <end position="189"/>
    </location>
</feature>
<dbReference type="EMBL" id="AZGY01000026">
    <property type="protein sequence ID" value="KZZ89191.1"/>
    <property type="molecule type" value="Genomic_DNA"/>
</dbReference>
<reference evidence="3 4" key="1">
    <citation type="journal article" date="2016" name="Genome Biol. Evol.">
        <title>Divergent and convergent evolution of fungal pathogenicity.</title>
        <authorList>
            <person name="Shang Y."/>
            <person name="Xiao G."/>
            <person name="Zheng P."/>
            <person name="Cen K."/>
            <person name="Zhan S."/>
            <person name="Wang C."/>
        </authorList>
    </citation>
    <scope>NUCLEOTIDE SEQUENCE [LARGE SCALE GENOMIC DNA]</scope>
    <source>
        <strain evidence="3 4">RCEF 2490</strain>
    </source>
</reference>
<dbReference type="Proteomes" id="UP000078544">
    <property type="component" value="Unassembled WGS sequence"/>
</dbReference>
<keyword evidence="4" id="KW-1185">Reference proteome</keyword>
<gene>
    <name evidence="3" type="ORF">AAL_07839</name>
</gene>
<evidence type="ECO:0000313" key="4">
    <source>
        <dbReference type="Proteomes" id="UP000078544"/>
    </source>
</evidence>